<evidence type="ECO:0000256" key="4">
    <source>
        <dbReference type="ARBA" id="ARBA00022692"/>
    </source>
</evidence>
<evidence type="ECO:0000256" key="6">
    <source>
        <dbReference type="ARBA" id="ARBA00023136"/>
    </source>
</evidence>
<dbReference type="InParanoid" id="E1ZH69"/>
<keyword evidence="5" id="KW-1133">Transmembrane helix</keyword>
<dbReference type="Pfam" id="PF15982">
    <property type="entry name" value="TMEM135_C_rich"/>
    <property type="match status" value="1"/>
</dbReference>
<dbReference type="GeneID" id="17354289"/>
<dbReference type="RefSeq" id="XP_005846970.1">
    <property type="nucleotide sequence ID" value="XM_005846908.1"/>
</dbReference>
<dbReference type="InterPro" id="IPR031926">
    <property type="entry name" value="TMEM135_N"/>
</dbReference>
<dbReference type="InterPro" id="IPR007248">
    <property type="entry name" value="Mpv17_PMP22"/>
</dbReference>
<dbReference type="PANTHER" id="PTHR12459">
    <property type="entry name" value="TRANSMEMBRANE PROTEIN 135-RELATED"/>
    <property type="match status" value="1"/>
</dbReference>
<dbReference type="eggNOG" id="KOG1398">
    <property type="taxonomic scope" value="Eukaryota"/>
</dbReference>
<dbReference type="GO" id="GO:0016020">
    <property type="term" value="C:membrane"/>
    <property type="evidence" value="ECO:0007669"/>
    <property type="project" value="InterPro"/>
</dbReference>
<dbReference type="KEGG" id="cvr:CHLNCDRAFT_58100"/>
<organism evidence="10">
    <name type="scientific">Chlorella variabilis</name>
    <name type="common">Green alga</name>
    <dbReference type="NCBI Taxonomy" id="554065"/>
    <lineage>
        <taxon>Eukaryota</taxon>
        <taxon>Viridiplantae</taxon>
        <taxon>Chlorophyta</taxon>
        <taxon>core chlorophytes</taxon>
        <taxon>Trebouxiophyceae</taxon>
        <taxon>Chlorellales</taxon>
        <taxon>Chlorellaceae</taxon>
        <taxon>Chlorella clade</taxon>
        <taxon>Chlorella</taxon>
    </lineage>
</organism>
<evidence type="ECO:0000313" key="10">
    <source>
        <dbReference type="Proteomes" id="UP000008141"/>
    </source>
</evidence>
<keyword evidence="6" id="KW-0472">Membrane</keyword>
<dbReference type="PANTHER" id="PTHR12459:SF15">
    <property type="entry name" value="TRANSMEMBRANE PROTEIN 135"/>
    <property type="match status" value="1"/>
</dbReference>
<feature type="region of interest" description="Disordered" evidence="7">
    <location>
        <begin position="493"/>
        <end position="525"/>
    </location>
</feature>
<comment type="similarity">
    <text evidence="2">Belongs to the peroxisomal membrane protein PXMP2/4 family.</text>
</comment>
<dbReference type="GO" id="GO:0012505">
    <property type="term" value="C:endomembrane system"/>
    <property type="evidence" value="ECO:0007669"/>
    <property type="project" value="UniProtKB-SubCell"/>
</dbReference>
<evidence type="ECO:0000256" key="7">
    <source>
        <dbReference type="SAM" id="MobiDB-lite"/>
    </source>
</evidence>
<dbReference type="OrthoDB" id="291792at2759"/>
<reference evidence="9 10" key="1">
    <citation type="journal article" date="2010" name="Plant Cell">
        <title>The Chlorella variabilis NC64A genome reveals adaptation to photosymbiosis, coevolution with viruses, and cryptic sex.</title>
        <authorList>
            <person name="Blanc G."/>
            <person name="Duncan G."/>
            <person name="Agarkova I."/>
            <person name="Borodovsky M."/>
            <person name="Gurnon J."/>
            <person name="Kuo A."/>
            <person name="Lindquist E."/>
            <person name="Lucas S."/>
            <person name="Pangilinan J."/>
            <person name="Polle J."/>
            <person name="Salamov A."/>
            <person name="Terry A."/>
            <person name="Yamada T."/>
            <person name="Dunigan D.D."/>
            <person name="Grigoriev I.V."/>
            <person name="Claverie J.M."/>
            <person name="Van Etten J.L."/>
        </authorList>
    </citation>
    <scope>NUCLEOTIDE SEQUENCE [LARGE SCALE GENOMIC DNA]</scope>
    <source>
        <strain evidence="9 10">NC64A</strain>
    </source>
</reference>
<dbReference type="AlphaFoldDB" id="E1ZH69"/>
<feature type="domain" description="Transmembrane protein 135 N-terminal" evidence="8">
    <location>
        <begin position="267"/>
        <end position="385"/>
    </location>
</feature>
<dbReference type="EMBL" id="GL433846">
    <property type="protein sequence ID" value="EFN54868.1"/>
    <property type="molecule type" value="Genomic_DNA"/>
</dbReference>
<gene>
    <name evidence="9" type="ORF">CHLNCDRAFT_58100</name>
</gene>
<keyword evidence="4" id="KW-0812">Transmembrane</keyword>
<dbReference type="STRING" id="554065.E1ZH69"/>
<evidence type="ECO:0000256" key="1">
    <source>
        <dbReference type="ARBA" id="ARBA00004127"/>
    </source>
</evidence>
<sequence>MQAEPLATTLASVRRTITRRWQDDNGRAVQRVQDAALRGAAAGLSLRGGLHLVSYVLHLLLRGKRGQRAAAAGRPNALAMLRDTARWGAFLGSFSGLFCFWDELIALLGGRRRTRGWRAMVSGTLAGPAMLLTGPQQAQTSLALYVLIRGLTLLVRCGNLPEAHPVKRMLLKPTRWRHGDVALMCLSTAQIGYSWIALPRTLPPSFVRFLDKHGGKPPHVYSAVREMTRRAAAGAAASAPLLSLAGTPEQHLGGPVPCGFLHPGKGCTHHAVTFFPEAYARALPVYFPVYVIPAILVHRKRLLQPDKAPELWRKMALGVLRSSLFLSLYCTLAWRGACTGFNVAGRTSGAVIASSCWVAGMAVLVEKRSRRMELALYCLSRAAESFALTLVAWGWVRPSAVPRRLDVLMFSLACGAILHCYSDHGGQRRSVFRGPYLNVFDFILGNTGFKEGISHQPSNVQLLAHSLDRAARTMQRSSQSLSNLAGLLAGGNGEGAGSGRRSASGSYAGLEEAGAPPPDTSREWQPLEDGSAAAAALGEASSGGKESGGGGGPLAAIKSVLMAYDRAVKANPVLTKALTSFTGFAVGDRIAQSVSGDLYDPYRCLRLSLYGLLIDGPVGHAWYKLLDRFVYPEDPTCNKSVLIKTALDQLVWGPGMTLVFFGKCGRRAWGQFGGSEGGAPFLKTLEGHPDLILATIQQRFWPTMIANYALWPLAHLVNFRFVPGDYRILFNNVVAIFWTTYLSFTCGPASPVGGSGGVEAAAAAASALLSTLPCHKVEGAMAMPGVAEAVRHVAAMERMLGHWGTQSLPSADLFVQYLEMKTEVMRSVCQQPIRLPPA</sequence>
<comment type="subcellular location">
    <subcellularLocation>
        <location evidence="1">Endomembrane system</location>
        <topology evidence="1">Multi-pass membrane protein</topology>
    </subcellularLocation>
</comment>
<evidence type="ECO:0000256" key="2">
    <source>
        <dbReference type="ARBA" id="ARBA00006824"/>
    </source>
</evidence>
<feature type="compositionally biased region" description="Low complexity" evidence="7">
    <location>
        <begin position="499"/>
        <end position="510"/>
    </location>
</feature>
<evidence type="ECO:0000259" key="8">
    <source>
        <dbReference type="Pfam" id="PF15982"/>
    </source>
</evidence>
<evidence type="ECO:0000256" key="3">
    <source>
        <dbReference type="ARBA" id="ARBA00008924"/>
    </source>
</evidence>
<comment type="similarity">
    <text evidence="3">Belongs to the TMEM135 family.</text>
</comment>
<evidence type="ECO:0000256" key="5">
    <source>
        <dbReference type="ARBA" id="ARBA00022989"/>
    </source>
</evidence>
<dbReference type="Proteomes" id="UP000008141">
    <property type="component" value="Unassembled WGS sequence"/>
</dbReference>
<dbReference type="eggNOG" id="KOG1944">
    <property type="taxonomic scope" value="Eukaryota"/>
</dbReference>
<keyword evidence="10" id="KW-1185">Reference proteome</keyword>
<protein>
    <recommendedName>
        <fullName evidence="8">Transmembrane protein 135 N-terminal domain-containing protein</fullName>
    </recommendedName>
</protein>
<name>E1ZH69_CHLVA</name>
<evidence type="ECO:0000313" key="9">
    <source>
        <dbReference type="EMBL" id="EFN54868.1"/>
    </source>
</evidence>
<proteinExistence type="inferred from homology"/>
<dbReference type="InterPro" id="IPR026749">
    <property type="entry name" value="Tmem135"/>
</dbReference>
<dbReference type="Pfam" id="PF04117">
    <property type="entry name" value="Mpv17_PMP22"/>
    <property type="match status" value="1"/>
</dbReference>
<accession>E1ZH69</accession>